<sequence>MKSMKSHDERIRKILEKAKELSENQVAVTETSNMDTDVKTFLTKWENLYATLSERLTEIIDVINRTPPKKYIKAVTNLISFILIITLLNVESVLLSEHIIILDEKIMEEQIKRFKDTKSSLKKQEETFKYVNSTGQDLIAKINDNSSGQRLKDELQDVNTKWSNILIILEEEQQTLTKNITILQTFTELFTLESWLEKSLLYLENLSKDIMDNVKKIEHKLEQIRLFSRKIDKTKPQLEALRLLANRIFEKSEPNFASLLNSKLEVVTYKWNTIVNKAKSLNDKYKSTLKKNDNIINSIEDFTKWLSSLEKEIPIESITSSVELFQVRGRYQALKDNIDKRVEEFRNLNKMGNDKLLSSEGSSVQELGRRFTFLNARWTDVTDRIYKRYRHLQNVSYEYGEFRALVAQESDWLYKLNKRLKKSPKTAADAEEILEELDCKKMAKYVLFVCNHHKYHVRSKKLRKMTVKCDRNRKKNVFYV</sequence>
<keyword evidence="3" id="KW-1185">Reference proteome</keyword>
<organism evidence="3 4">
    <name type="scientific">Temnothorax curvispinosus</name>
    <dbReference type="NCBI Taxonomy" id="300111"/>
    <lineage>
        <taxon>Eukaryota</taxon>
        <taxon>Metazoa</taxon>
        <taxon>Ecdysozoa</taxon>
        <taxon>Arthropoda</taxon>
        <taxon>Hexapoda</taxon>
        <taxon>Insecta</taxon>
        <taxon>Pterygota</taxon>
        <taxon>Neoptera</taxon>
        <taxon>Endopterygota</taxon>
        <taxon>Hymenoptera</taxon>
        <taxon>Apocrita</taxon>
        <taxon>Aculeata</taxon>
        <taxon>Formicoidea</taxon>
        <taxon>Formicidae</taxon>
        <taxon>Myrmicinae</taxon>
        <taxon>Temnothorax</taxon>
    </lineage>
</organism>
<keyword evidence="2" id="KW-0472">Membrane</keyword>
<dbReference type="PANTHER" id="PTHR11915">
    <property type="entry name" value="SPECTRIN/FILAMIN RELATED CYTOSKELETAL PROTEIN"/>
    <property type="match status" value="1"/>
</dbReference>
<evidence type="ECO:0000313" key="4">
    <source>
        <dbReference type="RefSeq" id="XP_024870626.1"/>
    </source>
</evidence>
<keyword evidence="1" id="KW-0677">Repeat</keyword>
<dbReference type="InterPro" id="IPR002017">
    <property type="entry name" value="Spectrin_repeat"/>
</dbReference>
<evidence type="ECO:0000313" key="3">
    <source>
        <dbReference type="Proteomes" id="UP000504618"/>
    </source>
</evidence>
<dbReference type="GO" id="GO:0005737">
    <property type="term" value="C:cytoplasm"/>
    <property type="evidence" value="ECO:0007669"/>
    <property type="project" value="UniProtKB-ARBA"/>
</dbReference>
<evidence type="ECO:0000256" key="2">
    <source>
        <dbReference type="SAM" id="Phobius"/>
    </source>
</evidence>
<proteinExistence type="predicted"/>
<dbReference type="SMART" id="SM00150">
    <property type="entry name" value="SPEC"/>
    <property type="match status" value="3"/>
</dbReference>
<dbReference type="GeneID" id="112453864"/>
<protein>
    <submittedName>
        <fullName evidence="4">Dystonin-like isoform X1</fullName>
    </submittedName>
</protein>
<dbReference type="Gene3D" id="1.20.58.60">
    <property type="match status" value="2"/>
</dbReference>
<name>A0A6J1PMS2_9HYME</name>
<feature type="transmembrane region" description="Helical" evidence="2">
    <location>
        <begin position="74"/>
        <end position="95"/>
    </location>
</feature>
<keyword evidence="2" id="KW-1133">Transmembrane helix</keyword>
<dbReference type="RefSeq" id="XP_024870626.1">
    <property type="nucleotide sequence ID" value="XM_025014858.1"/>
</dbReference>
<dbReference type="InterPro" id="IPR018159">
    <property type="entry name" value="Spectrin/alpha-actinin"/>
</dbReference>
<dbReference type="AlphaFoldDB" id="A0A6J1PMS2"/>
<accession>A0A6J1PMS2</accession>
<dbReference type="CDD" id="cd00176">
    <property type="entry name" value="SPEC"/>
    <property type="match status" value="1"/>
</dbReference>
<gene>
    <name evidence="4" type="primary">LOC112453864</name>
</gene>
<dbReference type="OrthoDB" id="10057795at2759"/>
<reference evidence="4" key="1">
    <citation type="submission" date="2025-08" db="UniProtKB">
        <authorList>
            <consortium name="RefSeq"/>
        </authorList>
    </citation>
    <scope>IDENTIFICATION</scope>
    <source>
        <tissue evidence="4">Whole body</tissue>
    </source>
</reference>
<evidence type="ECO:0000256" key="1">
    <source>
        <dbReference type="ARBA" id="ARBA00022737"/>
    </source>
</evidence>
<dbReference type="Proteomes" id="UP000504618">
    <property type="component" value="Unplaced"/>
</dbReference>
<keyword evidence="2" id="KW-0812">Transmembrane</keyword>
<dbReference type="Pfam" id="PF00435">
    <property type="entry name" value="Spectrin"/>
    <property type="match status" value="2"/>
</dbReference>
<dbReference type="SUPFAM" id="SSF46966">
    <property type="entry name" value="Spectrin repeat"/>
    <property type="match status" value="3"/>
</dbReference>